<comment type="caution">
    <text evidence="3">The sequence shown here is derived from an EMBL/GenBank/DDBJ whole genome shotgun (WGS) entry which is preliminary data.</text>
</comment>
<dbReference type="Proteomes" id="UP001054902">
    <property type="component" value="Unassembled WGS sequence"/>
</dbReference>
<evidence type="ECO:0000256" key="2">
    <source>
        <dbReference type="SAM" id="MobiDB-lite"/>
    </source>
</evidence>
<feature type="compositionally biased region" description="Basic and acidic residues" evidence="2">
    <location>
        <begin position="260"/>
        <end position="274"/>
    </location>
</feature>
<evidence type="ECO:0000313" key="4">
    <source>
        <dbReference type="Proteomes" id="UP001054902"/>
    </source>
</evidence>
<keyword evidence="1" id="KW-0175">Coiled coil</keyword>
<gene>
    <name evidence="3" type="ORF">CTEN210_15511</name>
</gene>
<reference evidence="3 4" key="1">
    <citation type="journal article" date="2021" name="Sci. Rep.">
        <title>The genome of the diatom Chaetoceros tenuissimus carries an ancient integrated fragment of an extant virus.</title>
        <authorList>
            <person name="Hongo Y."/>
            <person name="Kimura K."/>
            <person name="Takaki Y."/>
            <person name="Yoshida Y."/>
            <person name="Baba S."/>
            <person name="Kobayashi G."/>
            <person name="Nagasaki K."/>
            <person name="Hano T."/>
            <person name="Tomaru Y."/>
        </authorList>
    </citation>
    <scope>NUCLEOTIDE SEQUENCE [LARGE SCALE GENOMIC DNA]</scope>
    <source>
        <strain evidence="3 4">NIES-3715</strain>
    </source>
</reference>
<proteinExistence type="predicted"/>
<sequence>MSQLHVQKVPEVTSSTYLSSFRLFSSDSDDIEKTSSNVSPDVKNESIQTLKNQDLIRTLLKKLANLSLQDYYWRSDYFKKTEADRQVEESIARMMGEEASYLRPMDAGDGKIGPLGRAEKTLVKWLSLVIEEEGRRARLISSSNGELVRPMDLEVGGPLSNLESAAVTLIERIRSSEKERVLTSTLRPKDLEEEKRGPLGNLEAKVVNALDEIKRAERKRMELSRNRGGEVVRPIDVPGPLGEMELWYLELITAEKQRAKDRERNNGDLVRPKDGSIQGPMGTAEQKFSDAINYIREEETERLTNVKRFLQEKRPMEVDRNSALGWTEAFLVGVFRAPQLFFRVFDRVKELLESETLSLDETKKMETKEKK</sequence>
<name>A0AAD3D9T8_9STRA</name>
<feature type="coiled-coil region" evidence="1">
    <location>
        <begin position="159"/>
        <end position="226"/>
    </location>
</feature>
<evidence type="ECO:0000313" key="3">
    <source>
        <dbReference type="EMBL" id="GFH59035.1"/>
    </source>
</evidence>
<organism evidence="3 4">
    <name type="scientific">Chaetoceros tenuissimus</name>
    <dbReference type="NCBI Taxonomy" id="426638"/>
    <lineage>
        <taxon>Eukaryota</taxon>
        <taxon>Sar</taxon>
        <taxon>Stramenopiles</taxon>
        <taxon>Ochrophyta</taxon>
        <taxon>Bacillariophyta</taxon>
        <taxon>Coscinodiscophyceae</taxon>
        <taxon>Chaetocerotophycidae</taxon>
        <taxon>Chaetocerotales</taxon>
        <taxon>Chaetocerotaceae</taxon>
        <taxon>Chaetoceros</taxon>
    </lineage>
</organism>
<dbReference type="EMBL" id="BLLK01000062">
    <property type="protein sequence ID" value="GFH59035.1"/>
    <property type="molecule type" value="Genomic_DNA"/>
</dbReference>
<protein>
    <submittedName>
        <fullName evidence="3">Uncharacterized protein</fullName>
    </submittedName>
</protein>
<dbReference type="AlphaFoldDB" id="A0AAD3D9T8"/>
<keyword evidence="4" id="KW-1185">Reference proteome</keyword>
<evidence type="ECO:0000256" key="1">
    <source>
        <dbReference type="SAM" id="Coils"/>
    </source>
</evidence>
<feature type="region of interest" description="Disordered" evidence="2">
    <location>
        <begin position="260"/>
        <end position="283"/>
    </location>
</feature>
<accession>A0AAD3D9T8</accession>